<evidence type="ECO:0000313" key="3">
    <source>
        <dbReference type="Proteomes" id="UP000248887"/>
    </source>
</evidence>
<dbReference type="Pfam" id="PF06983">
    <property type="entry name" value="3-dmu-9_3-mt"/>
    <property type="match status" value="1"/>
</dbReference>
<dbReference type="SUPFAM" id="SSF54593">
    <property type="entry name" value="Glyoxalase/Bleomycin resistance protein/Dihydroxybiphenyl dioxygenase"/>
    <property type="match status" value="1"/>
</dbReference>
<dbReference type="AlphaFoldDB" id="A0A2W5R550"/>
<dbReference type="InterPro" id="IPR028973">
    <property type="entry name" value="PhnB-like"/>
</dbReference>
<dbReference type="Proteomes" id="UP000248887">
    <property type="component" value="Unassembled WGS sequence"/>
</dbReference>
<feature type="domain" description="PhnB-like" evidence="1">
    <location>
        <begin position="4"/>
        <end position="134"/>
    </location>
</feature>
<proteinExistence type="predicted"/>
<evidence type="ECO:0000313" key="2">
    <source>
        <dbReference type="EMBL" id="PZQ84122.1"/>
    </source>
</evidence>
<name>A0A2W5R550_ANCNO</name>
<accession>A0A2W5R550</accession>
<dbReference type="Gene3D" id="3.10.180.10">
    <property type="entry name" value="2,3-Dihydroxybiphenyl 1,2-Dioxygenase, domain 1"/>
    <property type="match status" value="1"/>
</dbReference>
<dbReference type="InterPro" id="IPR029068">
    <property type="entry name" value="Glyas_Bleomycin-R_OHBP_Dase"/>
</dbReference>
<dbReference type="CDD" id="cd06588">
    <property type="entry name" value="PhnB_like"/>
    <property type="match status" value="1"/>
</dbReference>
<dbReference type="EMBL" id="QFQD01000013">
    <property type="protein sequence ID" value="PZQ84122.1"/>
    <property type="molecule type" value="Genomic_DNA"/>
</dbReference>
<evidence type="ECO:0000259" key="1">
    <source>
        <dbReference type="Pfam" id="PF06983"/>
    </source>
</evidence>
<dbReference type="PANTHER" id="PTHR33990:SF1">
    <property type="entry name" value="PROTEIN YJDN"/>
    <property type="match status" value="1"/>
</dbReference>
<protein>
    <submittedName>
        <fullName evidence="2">VOC family protein</fullName>
    </submittedName>
</protein>
<reference evidence="2 3" key="1">
    <citation type="submission" date="2017-08" db="EMBL/GenBank/DDBJ databases">
        <title>Infants hospitalized years apart are colonized by the same room-sourced microbial strains.</title>
        <authorList>
            <person name="Brooks B."/>
            <person name="Olm M.R."/>
            <person name="Firek B.A."/>
            <person name="Baker R."/>
            <person name="Thomas B.C."/>
            <person name="Morowitz M.J."/>
            <person name="Banfield J.F."/>
        </authorList>
    </citation>
    <scope>NUCLEOTIDE SEQUENCE [LARGE SCALE GENOMIC DNA]</scope>
    <source>
        <strain evidence="2">S2_005_001_R2_27</strain>
    </source>
</reference>
<comment type="caution">
    <text evidence="2">The sequence shown here is derived from an EMBL/GenBank/DDBJ whole genome shotgun (WGS) entry which is preliminary data.</text>
</comment>
<organism evidence="2 3">
    <name type="scientific">Ancylobacter novellus</name>
    <name type="common">Thiobacillus novellus</name>
    <dbReference type="NCBI Taxonomy" id="921"/>
    <lineage>
        <taxon>Bacteria</taxon>
        <taxon>Pseudomonadati</taxon>
        <taxon>Pseudomonadota</taxon>
        <taxon>Alphaproteobacteria</taxon>
        <taxon>Hyphomicrobiales</taxon>
        <taxon>Xanthobacteraceae</taxon>
        <taxon>Ancylobacter</taxon>
    </lineage>
</organism>
<dbReference type="PANTHER" id="PTHR33990">
    <property type="entry name" value="PROTEIN YJDN-RELATED"/>
    <property type="match status" value="1"/>
</dbReference>
<sequence>MNVQAYLMFNGRTEEAIAFYSKAVGAQVTALMRFSDAPEPPPPGMIPDDWGNKIMHASFKIGDAELMASDGCQSDNAGFNGISLALSVASPEEAAATFAALAEGGEINMPLAPSFFSPSFGTLTDRFGVSWMVVTCVV</sequence>
<gene>
    <name evidence="2" type="ORF">DI549_05790</name>
</gene>